<organism evidence="6 7">
    <name type="scientific">Pseudomonas syringae pv. actinidiae ICMP 19096</name>
    <dbReference type="NCBI Taxonomy" id="1194405"/>
    <lineage>
        <taxon>Bacteria</taxon>
        <taxon>Pseudomonadati</taxon>
        <taxon>Pseudomonadota</taxon>
        <taxon>Gammaproteobacteria</taxon>
        <taxon>Pseudomonadales</taxon>
        <taxon>Pseudomonadaceae</taxon>
        <taxon>Pseudomonas</taxon>
        <taxon>Pseudomonas syringae</taxon>
    </lineage>
</organism>
<dbReference type="PANTHER" id="PTHR46305">
    <property type="match status" value="1"/>
</dbReference>
<dbReference type="Gene3D" id="3.40.50.360">
    <property type="match status" value="1"/>
</dbReference>
<evidence type="ECO:0000313" key="7">
    <source>
        <dbReference type="Proteomes" id="UP000018849"/>
    </source>
</evidence>
<dbReference type="AlphaFoldDB" id="A0A656JZN8"/>
<dbReference type="EMBL" id="AOKF01001059">
    <property type="protein sequence ID" value="EPN63124.1"/>
    <property type="molecule type" value="Genomic_DNA"/>
</dbReference>
<accession>A0A656JZN8</accession>
<dbReference type="Proteomes" id="UP000018849">
    <property type="component" value="Unassembled WGS sequence"/>
</dbReference>
<dbReference type="Pfam" id="PF02525">
    <property type="entry name" value="Flavodoxin_2"/>
    <property type="match status" value="1"/>
</dbReference>
<reference evidence="6 7" key="1">
    <citation type="journal article" date="2013" name="PLoS Pathog.">
        <title>Genomic analysis of the Kiwifruit pathogen Pseudomonas syringae pv. actinidiae provides insight into the origins of an emergent plant disease.</title>
        <authorList>
            <person name="McCann H.C."/>
            <person name="Rikkerink E.H."/>
            <person name="Bertels F."/>
            <person name="Fiers M."/>
            <person name="Lu A."/>
            <person name="Rees-George J."/>
            <person name="Andersen M.T."/>
            <person name="Gleave A.P."/>
            <person name="Haubold B."/>
            <person name="Wohlers M.W."/>
            <person name="Guttman D.S."/>
            <person name="Wang P.W."/>
            <person name="Straub C."/>
            <person name="Vanneste J.L."/>
            <person name="Rainey P.B."/>
            <person name="Templeton M.D."/>
        </authorList>
    </citation>
    <scope>NUCLEOTIDE SEQUENCE [LARGE SCALE GENOMIC DNA]</scope>
    <source>
        <strain evidence="6 7">ICMP 19096</strain>
    </source>
</reference>
<comment type="similarity">
    <text evidence="4">Belongs to the oxidoreductase MdaB family.</text>
</comment>
<evidence type="ECO:0000256" key="2">
    <source>
        <dbReference type="ARBA" id="ARBA00022630"/>
    </source>
</evidence>
<keyword evidence="2" id="KW-0285">Flavoprotein</keyword>
<dbReference type="GO" id="GO:0016655">
    <property type="term" value="F:oxidoreductase activity, acting on NAD(P)H, quinone or similar compound as acceptor"/>
    <property type="evidence" value="ECO:0007669"/>
    <property type="project" value="UniProtKB-ARBA"/>
</dbReference>
<dbReference type="InterPro" id="IPR052397">
    <property type="entry name" value="NADPH-QR_MdaB"/>
</dbReference>
<dbReference type="PROSITE" id="PS51318">
    <property type="entry name" value="TAT"/>
    <property type="match status" value="1"/>
</dbReference>
<evidence type="ECO:0000313" key="6">
    <source>
        <dbReference type="EMBL" id="EPN63124.1"/>
    </source>
</evidence>
<dbReference type="InterPro" id="IPR029039">
    <property type="entry name" value="Flavoprotein-like_sf"/>
</dbReference>
<dbReference type="PANTHER" id="PTHR46305:SF3">
    <property type="entry name" value="NADPH:QUINONE OXIDOREDUCTASE MDAB"/>
    <property type="match status" value="1"/>
</dbReference>
<gene>
    <name evidence="6" type="ORF">A245_12638</name>
</gene>
<proteinExistence type="inferred from homology"/>
<protein>
    <submittedName>
        <fullName evidence="6">NAD(P)H dehydrogenase (Quinone)</fullName>
    </submittedName>
</protein>
<name>A0A656JZN8_PSESF</name>
<evidence type="ECO:0000256" key="4">
    <source>
        <dbReference type="ARBA" id="ARBA00037981"/>
    </source>
</evidence>
<comment type="caution">
    <text evidence="6">The sequence shown here is derived from an EMBL/GenBank/DDBJ whole genome shotgun (WGS) entry which is preliminary data.</text>
</comment>
<dbReference type="InterPro" id="IPR003680">
    <property type="entry name" value="Flavodoxin_fold"/>
</dbReference>
<sequence>MNKAPMDENRDTDPGEWGRREFVKAGLTLTAAMLVPGMAAAASKISAPGVPKNVLIINGHQTYPGISEGRLTSTLIDVIKEVMEEKGHQVRQTHIEKGYDIDSEVQKHLWADIIITQAPVFWFGTPWIYKKYIDEVFTAGLTQKSMLQGDGRTRSDPARQYGTGGKMQGKQYLLSLTMNAPQEAYNDPNQLLFSGKSEEDLFLSNTANYKFCGVEIMPLFVCADVMKNPKVDEHLVRLRQHLAHVFA</sequence>
<evidence type="ECO:0000256" key="1">
    <source>
        <dbReference type="ARBA" id="ARBA00001974"/>
    </source>
</evidence>
<evidence type="ECO:0000256" key="3">
    <source>
        <dbReference type="ARBA" id="ARBA00022827"/>
    </source>
</evidence>
<keyword evidence="3" id="KW-0274">FAD</keyword>
<dbReference type="InterPro" id="IPR006311">
    <property type="entry name" value="TAT_signal"/>
</dbReference>
<dbReference type="SUPFAM" id="SSF52218">
    <property type="entry name" value="Flavoproteins"/>
    <property type="match status" value="1"/>
</dbReference>
<feature type="domain" description="Flavodoxin-like fold" evidence="5">
    <location>
        <begin position="52"/>
        <end position="242"/>
    </location>
</feature>
<evidence type="ECO:0000259" key="5">
    <source>
        <dbReference type="Pfam" id="PF02525"/>
    </source>
</evidence>
<comment type="cofactor">
    <cofactor evidence="1">
        <name>FAD</name>
        <dbReference type="ChEBI" id="CHEBI:57692"/>
    </cofactor>
</comment>